<feature type="signal peptide" evidence="12">
    <location>
        <begin position="1"/>
        <end position="19"/>
    </location>
</feature>
<evidence type="ECO:0000256" key="3">
    <source>
        <dbReference type="ARBA" id="ARBA00004613"/>
    </source>
</evidence>
<comment type="subcellular location">
    <subcellularLocation>
        <location evidence="3 11">Secreted</location>
    </subcellularLocation>
</comment>
<proteinExistence type="inferred from homology"/>
<evidence type="ECO:0000259" key="13">
    <source>
        <dbReference type="SMART" id="SM00656"/>
    </source>
</evidence>
<evidence type="ECO:0000256" key="8">
    <source>
        <dbReference type="ARBA" id="ARBA00022729"/>
    </source>
</evidence>
<evidence type="ECO:0000256" key="1">
    <source>
        <dbReference type="ARBA" id="ARBA00000695"/>
    </source>
</evidence>
<feature type="domain" description="Pectate lyase" evidence="13">
    <location>
        <begin position="51"/>
        <end position="264"/>
    </location>
</feature>
<dbReference type="GO" id="GO:0046872">
    <property type="term" value="F:metal ion binding"/>
    <property type="evidence" value="ECO:0007669"/>
    <property type="project" value="UniProtKB-KW"/>
</dbReference>
<dbReference type="HOGENOM" id="CLU_021894_1_0_1"/>
<evidence type="ECO:0000256" key="11">
    <source>
        <dbReference type="RuleBase" id="RU361173"/>
    </source>
</evidence>
<dbReference type="EC" id="4.2.2.2" evidence="5"/>
<dbReference type="FunFam" id="2.160.20.10:FF:000036">
    <property type="entry name" value="Pectate lyase A"/>
    <property type="match status" value="1"/>
</dbReference>
<dbReference type="SUPFAM" id="SSF51126">
    <property type="entry name" value="Pectin lyase-like"/>
    <property type="match status" value="1"/>
</dbReference>
<comment type="catalytic activity">
    <reaction evidence="1">
        <text>Eliminative cleavage of (1-&gt;4)-alpha-D-galacturonan to give oligosaccharides with 4-deoxy-alpha-D-galact-4-enuronosyl groups at their non-reducing ends.</text>
        <dbReference type="EC" id="4.2.2.2"/>
    </reaction>
</comment>
<dbReference type="InterPro" id="IPR045032">
    <property type="entry name" value="PEL"/>
</dbReference>
<dbReference type="AlphaFoldDB" id="S8A2Z0"/>
<dbReference type="OrthoDB" id="1637350at2759"/>
<feature type="chain" id="PRO_5004547471" description="pectate lyase" evidence="12">
    <location>
        <begin position="20"/>
        <end position="322"/>
    </location>
</feature>
<dbReference type="PANTHER" id="PTHR31683:SF18">
    <property type="entry name" value="PECTATE LYASE 21-RELATED"/>
    <property type="match status" value="1"/>
</dbReference>
<dbReference type="Proteomes" id="UP000015100">
    <property type="component" value="Unassembled WGS sequence"/>
</dbReference>
<evidence type="ECO:0000313" key="14">
    <source>
        <dbReference type="EMBL" id="EPS37109.1"/>
    </source>
</evidence>
<evidence type="ECO:0000256" key="6">
    <source>
        <dbReference type="ARBA" id="ARBA00022525"/>
    </source>
</evidence>
<dbReference type="GO" id="GO:0000272">
    <property type="term" value="P:polysaccharide catabolic process"/>
    <property type="evidence" value="ECO:0007669"/>
    <property type="project" value="UniProtKB-KW"/>
</dbReference>
<evidence type="ECO:0000256" key="12">
    <source>
        <dbReference type="SAM" id="SignalP"/>
    </source>
</evidence>
<dbReference type="STRING" id="1284197.S8A2Z0"/>
<dbReference type="InterPro" id="IPR002022">
    <property type="entry name" value="Pec_lyase"/>
</dbReference>
<comment type="similarity">
    <text evidence="4 11">Belongs to the polysaccharide lyase 1 family.</text>
</comment>
<keyword evidence="8 12" id="KW-0732">Signal</keyword>
<dbReference type="eggNOG" id="ENOG502S66G">
    <property type="taxonomic scope" value="Eukaryota"/>
</dbReference>
<comment type="cofactor">
    <cofactor evidence="2">
        <name>Ca(2+)</name>
        <dbReference type="ChEBI" id="CHEBI:29108"/>
    </cofactor>
</comment>
<dbReference type="GO" id="GO:0005576">
    <property type="term" value="C:extracellular region"/>
    <property type="evidence" value="ECO:0007669"/>
    <property type="project" value="UniProtKB-SubCell"/>
</dbReference>
<keyword evidence="11" id="KW-0624">Polysaccharide degradation</keyword>
<evidence type="ECO:0000256" key="9">
    <source>
        <dbReference type="ARBA" id="ARBA00022837"/>
    </source>
</evidence>
<comment type="caution">
    <text evidence="14">The sequence shown here is derived from an EMBL/GenBank/DDBJ whole genome shotgun (WGS) entry which is preliminary data.</text>
</comment>
<dbReference type="OMA" id="WANFGSR"/>
<keyword evidence="9" id="KW-0106">Calcium</keyword>
<dbReference type="InterPro" id="IPR011050">
    <property type="entry name" value="Pectin_lyase_fold/virulence"/>
</dbReference>
<keyword evidence="15" id="KW-1185">Reference proteome</keyword>
<keyword evidence="7" id="KW-0479">Metal-binding</keyword>
<dbReference type="PANTHER" id="PTHR31683">
    <property type="entry name" value="PECTATE LYASE 18-RELATED"/>
    <property type="match status" value="1"/>
</dbReference>
<keyword evidence="10 11" id="KW-0456">Lyase</keyword>
<dbReference type="Pfam" id="PF00544">
    <property type="entry name" value="Pectate_lyase_4"/>
    <property type="match status" value="1"/>
</dbReference>
<dbReference type="GO" id="GO:0030570">
    <property type="term" value="F:pectate lyase activity"/>
    <property type="evidence" value="ECO:0007669"/>
    <property type="project" value="UniProtKB-EC"/>
</dbReference>
<reference evidence="14 15" key="1">
    <citation type="journal article" date="2013" name="PLoS Genet.">
        <title>Genomic mechanisms accounting for the adaptation to parasitism in nematode-trapping fungi.</title>
        <authorList>
            <person name="Meerupati T."/>
            <person name="Andersson K.M."/>
            <person name="Friman E."/>
            <person name="Kumar D."/>
            <person name="Tunlid A."/>
            <person name="Ahren D."/>
        </authorList>
    </citation>
    <scope>NUCLEOTIDE SEQUENCE [LARGE SCALE GENOMIC DNA]</scope>
    <source>
        <strain evidence="14 15">CBS 200.50</strain>
    </source>
</reference>
<protein>
    <recommendedName>
        <fullName evidence="5">pectate lyase</fullName>
        <ecNumber evidence="5">4.2.2.2</ecNumber>
    </recommendedName>
</protein>
<dbReference type="EMBL" id="AQGS01000757">
    <property type="protein sequence ID" value="EPS37109.1"/>
    <property type="molecule type" value="Genomic_DNA"/>
</dbReference>
<evidence type="ECO:0000256" key="4">
    <source>
        <dbReference type="ARBA" id="ARBA00010980"/>
    </source>
</evidence>
<evidence type="ECO:0000256" key="5">
    <source>
        <dbReference type="ARBA" id="ARBA00012272"/>
    </source>
</evidence>
<evidence type="ECO:0000256" key="2">
    <source>
        <dbReference type="ARBA" id="ARBA00001913"/>
    </source>
</evidence>
<name>S8A2Z0_DACHA</name>
<reference evidence="15" key="2">
    <citation type="submission" date="2013-04" db="EMBL/GenBank/DDBJ databases">
        <title>Genomic mechanisms accounting for the adaptation to parasitism in nematode-trapping fungi.</title>
        <authorList>
            <person name="Ahren D.G."/>
        </authorList>
    </citation>
    <scope>NUCLEOTIDE SEQUENCE [LARGE SCALE GENOMIC DNA]</scope>
    <source>
        <strain evidence="15">CBS 200.50</strain>
    </source>
</reference>
<evidence type="ECO:0000313" key="15">
    <source>
        <dbReference type="Proteomes" id="UP000015100"/>
    </source>
</evidence>
<evidence type="ECO:0000256" key="7">
    <source>
        <dbReference type="ARBA" id="ARBA00022723"/>
    </source>
</evidence>
<dbReference type="Gene3D" id="2.160.20.10">
    <property type="entry name" value="Single-stranded right-handed beta-helix, Pectin lyase-like"/>
    <property type="match status" value="1"/>
</dbReference>
<accession>S8A2Z0</accession>
<keyword evidence="11" id="KW-0119">Carbohydrate metabolism</keyword>
<keyword evidence="6 11" id="KW-0964">Secreted</keyword>
<gene>
    <name evidence="14" type="ORF">H072_9281</name>
</gene>
<organism evidence="14 15">
    <name type="scientific">Dactylellina haptotyla (strain CBS 200.50)</name>
    <name type="common">Nematode-trapping fungus</name>
    <name type="synonym">Monacrosporium haptotylum</name>
    <dbReference type="NCBI Taxonomy" id="1284197"/>
    <lineage>
        <taxon>Eukaryota</taxon>
        <taxon>Fungi</taxon>
        <taxon>Dikarya</taxon>
        <taxon>Ascomycota</taxon>
        <taxon>Pezizomycotina</taxon>
        <taxon>Orbiliomycetes</taxon>
        <taxon>Orbiliales</taxon>
        <taxon>Orbiliaceae</taxon>
        <taxon>Dactylellina</taxon>
    </lineage>
</organism>
<dbReference type="InterPro" id="IPR012334">
    <property type="entry name" value="Pectin_lyas_fold"/>
</dbReference>
<evidence type="ECO:0000256" key="10">
    <source>
        <dbReference type="ARBA" id="ARBA00023239"/>
    </source>
</evidence>
<sequence>MNIYFQITLLATAIPLTWCAPSSEKLVKRATLNDIATTGYATLNGGTTGGLGGPVVEVNNLTAWAAAVADDLPRIVVITGPISGSSQVMVGSNKSIIGKNSAAKITGIGMYILQKKNVIVRNLIISKVLAANGDGIWIQKSTNIWVDHCEIFNDQDHGKDYYDGLVDATHAADWVTISNMYLHDHEKGSLVGHSDNNGAEDTGHLHITYHNNHWKNVYSRGPSLRFGTGHIYNSYYDNMFECVRPRKGAQVLVESNYFVGASKPIFGTDGYAVARDNAYIQCTNQNTAPAGTLASVPYSYSLLGSGNVVAAVLAQAGATLTF</sequence>
<dbReference type="SMART" id="SM00656">
    <property type="entry name" value="Amb_all"/>
    <property type="match status" value="1"/>
</dbReference>